<accession>A0A915LBG2</accession>
<reference evidence="3" key="1">
    <citation type="submission" date="2022-11" db="UniProtKB">
        <authorList>
            <consortium name="WormBaseParasite"/>
        </authorList>
    </citation>
    <scope>IDENTIFICATION</scope>
</reference>
<sequence length="204" mass="24527">MDRVSGSLAADGPLFSSEHGSWGESIPEWVENENRTTDEIQNVDYFPKLLHFRNSLCCRKRRVPDAIWTRPGCEFLRCPILISFETQIDQKNFRWMILRQMVQEILDLKNKMGKNFYRFANEPLKKPASRPPYFISMTVKKEMLACNAWSSPPWICLHFLHSESRLKSQMKTEEKISRWRHFYFYYRLELEQIRKQYIKPQPKK</sequence>
<organism evidence="2 3">
    <name type="scientific">Romanomermis culicivorax</name>
    <name type="common">Nematode worm</name>
    <dbReference type="NCBI Taxonomy" id="13658"/>
    <lineage>
        <taxon>Eukaryota</taxon>
        <taxon>Metazoa</taxon>
        <taxon>Ecdysozoa</taxon>
        <taxon>Nematoda</taxon>
        <taxon>Enoplea</taxon>
        <taxon>Dorylaimia</taxon>
        <taxon>Mermithida</taxon>
        <taxon>Mermithoidea</taxon>
        <taxon>Mermithidae</taxon>
        <taxon>Romanomermis</taxon>
    </lineage>
</organism>
<proteinExistence type="predicted"/>
<dbReference type="WBParaSite" id="nRc.2.0.1.t47111-RA">
    <property type="protein sequence ID" value="nRc.2.0.1.t47111-RA"/>
    <property type="gene ID" value="nRc.2.0.1.g47111"/>
</dbReference>
<name>A0A915LBG2_ROMCU</name>
<dbReference type="AlphaFoldDB" id="A0A915LBG2"/>
<evidence type="ECO:0000256" key="1">
    <source>
        <dbReference type="SAM" id="MobiDB-lite"/>
    </source>
</evidence>
<dbReference type="Proteomes" id="UP000887565">
    <property type="component" value="Unplaced"/>
</dbReference>
<protein>
    <submittedName>
        <fullName evidence="3">Uncharacterized protein</fullName>
    </submittedName>
</protein>
<evidence type="ECO:0000313" key="2">
    <source>
        <dbReference type="Proteomes" id="UP000887565"/>
    </source>
</evidence>
<evidence type="ECO:0000313" key="3">
    <source>
        <dbReference type="WBParaSite" id="nRc.2.0.1.t47111-RA"/>
    </source>
</evidence>
<keyword evidence="2" id="KW-1185">Reference proteome</keyword>
<feature type="region of interest" description="Disordered" evidence="1">
    <location>
        <begin position="1"/>
        <end position="22"/>
    </location>
</feature>